<sequence>MHKQSGRWAVALGLALGGSVAGAAVYTGPQAVVYIGDTWCSGGYCGGGTGAAFEEALTRALTGSGYVRAVREPDLATLNLTAGVSSVSGGGSVCLPFVGCVSGTTVRAHLELTDRRTGEVRWNDSCEGTSGGFSTWGWWAGSIYLDTDDGKAAADCAGKLVQKLTGSPVLKPYLTLAPGAALTGTPATPAPAPAATPILPAPSAAVSPQQAEQSVKMLEAHLRALAFADANGLFTSDPYNPVKLKELNAAATAQTLALAAQVRLTVTPGENVGPYQLIGVSYTLPGGPEKFVQLAVSADPTVNARGGRRLVYLSAFNPLRSSVPALDGLSKNVETLLDDVHRALKLPPPR</sequence>
<protein>
    <submittedName>
        <fullName evidence="2">Uncharacterized protein</fullName>
    </submittedName>
</protein>
<feature type="signal peptide" evidence="1">
    <location>
        <begin position="1"/>
        <end position="23"/>
    </location>
</feature>
<feature type="chain" id="PRO_5012258283" evidence="1">
    <location>
        <begin position="24"/>
        <end position="350"/>
    </location>
</feature>
<evidence type="ECO:0000313" key="3">
    <source>
        <dbReference type="Proteomes" id="UP000192582"/>
    </source>
</evidence>
<dbReference type="Proteomes" id="UP000192582">
    <property type="component" value="Unassembled WGS sequence"/>
</dbReference>
<proteinExistence type="predicted"/>
<name>A0A1W1V9X7_9DEIO</name>
<organism evidence="2 3">
    <name type="scientific">Deinococcus hopiensis KR-140</name>
    <dbReference type="NCBI Taxonomy" id="695939"/>
    <lineage>
        <taxon>Bacteria</taxon>
        <taxon>Thermotogati</taxon>
        <taxon>Deinococcota</taxon>
        <taxon>Deinococci</taxon>
        <taxon>Deinococcales</taxon>
        <taxon>Deinococcaceae</taxon>
        <taxon>Deinococcus</taxon>
    </lineage>
</organism>
<dbReference type="RefSeq" id="WP_084048259.1">
    <property type="nucleotide sequence ID" value="NZ_FWWU01000009.1"/>
</dbReference>
<dbReference type="AlphaFoldDB" id="A0A1W1V9X7"/>
<gene>
    <name evidence="2" type="ORF">SAMN00790413_00623</name>
</gene>
<keyword evidence="3" id="KW-1185">Reference proteome</keyword>
<dbReference type="EMBL" id="FWWU01000009">
    <property type="protein sequence ID" value="SMB90030.1"/>
    <property type="molecule type" value="Genomic_DNA"/>
</dbReference>
<keyword evidence="1" id="KW-0732">Signal</keyword>
<accession>A0A1W1V9X7</accession>
<reference evidence="2 3" key="1">
    <citation type="submission" date="2017-04" db="EMBL/GenBank/DDBJ databases">
        <authorList>
            <person name="Afonso C.L."/>
            <person name="Miller P.J."/>
            <person name="Scott M.A."/>
            <person name="Spackman E."/>
            <person name="Goraichik I."/>
            <person name="Dimitrov K.M."/>
            <person name="Suarez D.L."/>
            <person name="Swayne D.E."/>
        </authorList>
    </citation>
    <scope>NUCLEOTIDE SEQUENCE [LARGE SCALE GENOMIC DNA]</scope>
    <source>
        <strain evidence="2 3">KR-140</strain>
    </source>
</reference>
<evidence type="ECO:0000256" key="1">
    <source>
        <dbReference type="SAM" id="SignalP"/>
    </source>
</evidence>
<evidence type="ECO:0000313" key="2">
    <source>
        <dbReference type="EMBL" id="SMB90030.1"/>
    </source>
</evidence>
<dbReference type="STRING" id="695939.SAMN00790413_00623"/>
<dbReference type="OrthoDB" id="63150at2"/>